<gene>
    <name evidence="3" type="ORF">DPMN_053451</name>
</gene>
<feature type="transmembrane region" description="Helical" evidence="1">
    <location>
        <begin position="68"/>
        <end position="89"/>
    </location>
</feature>
<name>A0A9D4HNU9_DREPO</name>
<organism evidence="3 4">
    <name type="scientific">Dreissena polymorpha</name>
    <name type="common">Zebra mussel</name>
    <name type="synonym">Mytilus polymorpha</name>
    <dbReference type="NCBI Taxonomy" id="45954"/>
    <lineage>
        <taxon>Eukaryota</taxon>
        <taxon>Metazoa</taxon>
        <taxon>Spiralia</taxon>
        <taxon>Lophotrochozoa</taxon>
        <taxon>Mollusca</taxon>
        <taxon>Bivalvia</taxon>
        <taxon>Autobranchia</taxon>
        <taxon>Heteroconchia</taxon>
        <taxon>Euheterodonta</taxon>
        <taxon>Imparidentia</taxon>
        <taxon>Neoheterodontei</taxon>
        <taxon>Myida</taxon>
        <taxon>Dreissenoidea</taxon>
        <taxon>Dreissenidae</taxon>
        <taxon>Dreissena</taxon>
    </lineage>
</organism>
<keyword evidence="4" id="KW-1185">Reference proteome</keyword>
<sequence length="179" mass="19845">MWRKTYLLTYCFAGCCSLSTRCGLPIDGEAVTRSCGTPSPDGDLTKGPPAAITDDSGSSLHFVSHGGYVLFFVLGILLMFVPVIIHLCWKRKIAQKNQRAITAAREMMERQMQEMNIHHIFSITYGAVEPCDGPPTYEQTLADPDMGKPPLYDDLPPLYNEAMKFNQTGGQQPSTTRHT</sequence>
<keyword evidence="1" id="KW-0472">Membrane</keyword>
<dbReference type="AlphaFoldDB" id="A0A9D4HNU9"/>
<keyword evidence="1" id="KW-0812">Transmembrane</keyword>
<dbReference type="Proteomes" id="UP000828390">
    <property type="component" value="Unassembled WGS sequence"/>
</dbReference>
<evidence type="ECO:0000313" key="3">
    <source>
        <dbReference type="EMBL" id="KAH3727512.1"/>
    </source>
</evidence>
<feature type="signal peptide" evidence="2">
    <location>
        <begin position="1"/>
        <end position="23"/>
    </location>
</feature>
<dbReference type="OrthoDB" id="10607138at2759"/>
<reference evidence="3" key="1">
    <citation type="journal article" date="2019" name="bioRxiv">
        <title>The Genome of the Zebra Mussel, Dreissena polymorpha: A Resource for Invasive Species Research.</title>
        <authorList>
            <person name="McCartney M.A."/>
            <person name="Auch B."/>
            <person name="Kono T."/>
            <person name="Mallez S."/>
            <person name="Zhang Y."/>
            <person name="Obille A."/>
            <person name="Becker A."/>
            <person name="Abrahante J.E."/>
            <person name="Garbe J."/>
            <person name="Badalamenti J.P."/>
            <person name="Herman A."/>
            <person name="Mangelson H."/>
            <person name="Liachko I."/>
            <person name="Sullivan S."/>
            <person name="Sone E.D."/>
            <person name="Koren S."/>
            <person name="Silverstein K.A.T."/>
            <person name="Beckman K.B."/>
            <person name="Gohl D.M."/>
        </authorList>
    </citation>
    <scope>NUCLEOTIDE SEQUENCE</scope>
    <source>
        <strain evidence="3">Duluth1</strain>
        <tissue evidence="3">Whole animal</tissue>
    </source>
</reference>
<feature type="chain" id="PRO_5039424599" evidence="2">
    <location>
        <begin position="24"/>
        <end position="179"/>
    </location>
</feature>
<keyword evidence="1" id="KW-1133">Transmembrane helix</keyword>
<evidence type="ECO:0000256" key="1">
    <source>
        <dbReference type="SAM" id="Phobius"/>
    </source>
</evidence>
<accession>A0A9D4HNU9</accession>
<comment type="caution">
    <text evidence="3">The sequence shown here is derived from an EMBL/GenBank/DDBJ whole genome shotgun (WGS) entry which is preliminary data.</text>
</comment>
<keyword evidence="2" id="KW-0732">Signal</keyword>
<evidence type="ECO:0000256" key="2">
    <source>
        <dbReference type="SAM" id="SignalP"/>
    </source>
</evidence>
<reference evidence="3" key="2">
    <citation type="submission" date="2020-11" db="EMBL/GenBank/DDBJ databases">
        <authorList>
            <person name="McCartney M.A."/>
            <person name="Auch B."/>
            <person name="Kono T."/>
            <person name="Mallez S."/>
            <person name="Becker A."/>
            <person name="Gohl D.M."/>
            <person name="Silverstein K.A.T."/>
            <person name="Koren S."/>
            <person name="Bechman K.B."/>
            <person name="Herman A."/>
            <person name="Abrahante J.E."/>
            <person name="Garbe J."/>
        </authorList>
    </citation>
    <scope>NUCLEOTIDE SEQUENCE</scope>
    <source>
        <strain evidence="3">Duluth1</strain>
        <tissue evidence="3">Whole animal</tissue>
    </source>
</reference>
<protein>
    <submittedName>
        <fullName evidence="3">Uncharacterized protein</fullName>
    </submittedName>
</protein>
<dbReference type="EMBL" id="JAIWYP010000012">
    <property type="protein sequence ID" value="KAH3727512.1"/>
    <property type="molecule type" value="Genomic_DNA"/>
</dbReference>
<evidence type="ECO:0000313" key="4">
    <source>
        <dbReference type="Proteomes" id="UP000828390"/>
    </source>
</evidence>
<proteinExistence type="predicted"/>